<gene>
    <name evidence="5" type="ORF">FisN_25Lh142</name>
</gene>
<dbReference type="GO" id="GO:0004742">
    <property type="term" value="F:dihydrolipoyllysine-residue acetyltransferase activity"/>
    <property type="evidence" value="ECO:0007669"/>
    <property type="project" value="TreeGrafter"/>
</dbReference>
<accession>A0A1Z5J8B2</accession>
<evidence type="ECO:0000259" key="4">
    <source>
        <dbReference type="PROSITE" id="PS50968"/>
    </source>
</evidence>
<name>A0A1Z5J8B2_FISSO</name>
<dbReference type="InterPro" id="IPR003016">
    <property type="entry name" value="2-oxoA_DH_lipoyl-BS"/>
</dbReference>
<dbReference type="InterPro" id="IPR011053">
    <property type="entry name" value="Single_hybrid_motif"/>
</dbReference>
<organism evidence="5 6">
    <name type="scientific">Fistulifera solaris</name>
    <name type="common">Oleaginous diatom</name>
    <dbReference type="NCBI Taxonomy" id="1519565"/>
    <lineage>
        <taxon>Eukaryota</taxon>
        <taxon>Sar</taxon>
        <taxon>Stramenopiles</taxon>
        <taxon>Ochrophyta</taxon>
        <taxon>Bacillariophyta</taxon>
        <taxon>Bacillariophyceae</taxon>
        <taxon>Bacillariophycidae</taxon>
        <taxon>Naviculales</taxon>
        <taxon>Naviculaceae</taxon>
        <taxon>Fistulifera</taxon>
    </lineage>
</organism>
<keyword evidence="2" id="KW-0809">Transit peptide</keyword>
<dbReference type="InParanoid" id="A0A1Z5J8B2"/>
<proteinExistence type="predicted"/>
<evidence type="ECO:0000256" key="2">
    <source>
        <dbReference type="ARBA" id="ARBA00022946"/>
    </source>
</evidence>
<dbReference type="InterPro" id="IPR000089">
    <property type="entry name" value="Biotin_lipoyl"/>
</dbReference>
<dbReference type="SUPFAM" id="SSF51230">
    <property type="entry name" value="Single hybrid motif"/>
    <property type="match status" value="1"/>
</dbReference>
<keyword evidence="6" id="KW-1185">Reference proteome</keyword>
<dbReference type="PANTHER" id="PTHR23151:SF90">
    <property type="entry name" value="DIHYDROLIPOYLLYSINE-RESIDUE ACETYLTRANSFERASE COMPONENT OF PYRUVATE DEHYDROGENASE COMPLEX, MITOCHONDRIAL-RELATED"/>
    <property type="match status" value="1"/>
</dbReference>
<dbReference type="PROSITE" id="PS00189">
    <property type="entry name" value="LIPOYL"/>
    <property type="match status" value="1"/>
</dbReference>
<evidence type="ECO:0000313" key="6">
    <source>
        <dbReference type="Proteomes" id="UP000198406"/>
    </source>
</evidence>
<evidence type="ECO:0000256" key="1">
    <source>
        <dbReference type="ARBA" id="ARBA00022823"/>
    </source>
</evidence>
<dbReference type="InterPro" id="IPR045257">
    <property type="entry name" value="E2/Pdx1"/>
</dbReference>
<protein>
    <recommendedName>
        <fullName evidence="4">Lipoyl-binding domain-containing protein</fullName>
    </recommendedName>
</protein>
<feature type="compositionally biased region" description="Pro residues" evidence="3">
    <location>
        <begin position="140"/>
        <end position="182"/>
    </location>
</feature>
<dbReference type="Proteomes" id="UP000198406">
    <property type="component" value="Unassembled WGS sequence"/>
</dbReference>
<evidence type="ECO:0000256" key="3">
    <source>
        <dbReference type="SAM" id="MobiDB-lite"/>
    </source>
</evidence>
<dbReference type="PANTHER" id="PTHR23151">
    <property type="entry name" value="DIHYDROLIPOAMIDE ACETYL/SUCCINYL-TRANSFERASE-RELATED"/>
    <property type="match status" value="1"/>
</dbReference>
<sequence length="229" mass="23866">MIRVSKSFVTATTRKWQFATTPLRNYFNSVPLATSLPYHLVVGLPALSPTMNSGSLAEWYVQEGDRFSAGDAVAKIETDKASIDFEAQDDGFVAKLLQPVGVDLAVGTPIMVTVEDEADVAAFADYTLPKEEKAAVAASPPTPPPVPAPVATPPPPPSVPSTPPPPPSPVTAPVAVSPPPPVAAVSSTSSSAVAYGFSTTKVSPLVKTLAAQQKAYIDRYGTTGQRPIL</sequence>
<comment type="caution">
    <text evidence="5">The sequence shown here is derived from an EMBL/GenBank/DDBJ whole genome shotgun (WGS) entry which is preliminary data.</text>
</comment>
<dbReference type="OrthoDB" id="537444at2759"/>
<dbReference type="CDD" id="cd06849">
    <property type="entry name" value="lipoyl_domain"/>
    <property type="match status" value="1"/>
</dbReference>
<dbReference type="PROSITE" id="PS50968">
    <property type="entry name" value="BIOTINYL_LIPOYL"/>
    <property type="match status" value="1"/>
</dbReference>
<dbReference type="GO" id="GO:0045254">
    <property type="term" value="C:pyruvate dehydrogenase complex"/>
    <property type="evidence" value="ECO:0007669"/>
    <property type="project" value="InterPro"/>
</dbReference>
<dbReference type="GO" id="GO:0006086">
    <property type="term" value="P:pyruvate decarboxylation to acetyl-CoA"/>
    <property type="evidence" value="ECO:0007669"/>
    <property type="project" value="InterPro"/>
</dbReference>
<evidence type="ECO:0000313" key="5">
    <source>
        <dbReference type="EMBL" id="GAX10011.1"/>
    </source>
</evidence>
<dbReference type="FunFam" id="2.40.50.100:FF:000010">
    <property type="entry name" value="Acetyltransferase component of pyruvate dehydrogenase complex"/>
    <property type="match status" value="1"/>
</dbReference>
<dbReference type="EMBL" id="BDSP01000014">
    <property type="protein sequence ID" value="GAX10011.1"/>
    <property type="molecule type" value="Genomic_DNA"/>
</dbReference>
<feature type="domain" description="Lipoyl-binding" evidence="4">
    <location>
        <begin position="39"/>
        <end position="115"/>
    </location>
</feature>
<dbReference type="AlphaFoldDB" id="A0A1Z5J8B2"/>
<feature type="region of interest" description="Disordered" evidence="3">
    <location>
        <begin position="134"/>
        <end position="188"/>
    </location>
</feature>
<keyword evidence="1" id="KW-0450">Lipoyl</keyword>
<dbReference type="Pfam" id="PF00364">
    <property type="entry name" value="Biotin_lipoyl"/>
    <property type="match status" value="1"/>
</dbReference>
<dbReference type="Gene3D" id="2.40.50.100">
    <property type="match status" value="1"/>
</dbReference>
<reference evidence="5 6" key="1">
    <citation type="journal article" date="2015" name="Plant Cell">
        <title>Oil accumulation by the oleaginous diatom Fistulifera solaris as revealed by the genome and transcriptome.</title>
        <authorList>
            <person name="Tanaka T."/>
            <person name="Maeda Y."/>
            <person name="Veluchamy A."/>
            <person name="Tanaka M."/>
            <person name="Abida H."/>
            <person name="Marechal E."/>
            <person name="Bowler C."/>
            <person name="Muto M."/>
            <person name="Sunaga Y."/>
            <person name="Tanaka M."/>
            <person name="Yoshino T."/>
            <person name="Taniguchi T."/>
            <person name="Fukuda Y."/>
            <person name="Nemoto M."/>
            <person name="Matsumoto M."/>
            <person name="Wong P.S."/>
            <person name="Aburatani S."/>
            <person name="Fujibuchi W."/>
        </authorList>
    </citation>
    <scope>NUCLEOTIDE SEQUENCE [LARGE SCALE GENOMIC DNA]</scope>
    <source>
        <strain evidence="5 6">JPCC DA0580</strain>
    </source>
</reference>